<dbReference type="SMART" id="SM00409">
    <property type="entry name" value="IG"/>
    <property type="match status" value="1"/>
</dbReference>
<dbReference type="GeneTree" id="ENSGT00940000154179"/>
<evidence type="ECO:0000313" key="4">
    <source>
        <dbReference type="Ensembl" id="ENSMMNP00015006726.1"/>
    </source>
</evidence>
<dbReference type="AlphaFoldDB" id="A0A8C6AUK4"/>
<feature type="region of interest" description="Disordered" evidence="1">
    <location>
        <begin position="1"/>
        <end position="25"/>
    </location>
</feature>
<feature type="compositionally biased region" description="Basic and acidic residues" evidence="1">
    <location>
        <begin position="1"/>
        <end position="19"/>
    </location>
</feature>
<dbReference type="InterPro" id="IPR013783">
    <property type="entry name" value="Ig-like_fold"/>
</dbReference>
<dbReference type="Ensembl" id="ENSMMNT00015007345.1">
    <property type="protein sequence ID" value="ENSMMNP00015006726.1"/>
    <property type="gene ID" value="ENSMMNG00015005003.1"/>
</dbReference>
<reference evidence="4" key="1">
    <citation type="submission" date="2025-08" db="UniProtKB">
        <authorList>
            <consortium name="Ensembl"/>
        </authorList>
    </citation>
    <scope>IDENTIFICATION</scope>
</reference>
<evidence type="ECO:0000259" key="2">
    <source>
        <dbReference type="SMART" id="SM00406"/>
    </source>
</evidence>
<sequence>MSEGVRRRDEDRQVQEADLHGSPSLLCGEGIREVWGSRPRAGGSEGSIWGVSTMAWALLLVTLLTQDTGSWAQSGVTQPPSVSGNLGQTVTISCAGTSSYFGWYQQLPGMAPKTLIYDNNKRPSGIPDRFSGSKSGNTASLTISGLQAEDEAVYYCSSAGSSYTVHRGPSSWGTETNTSSEITQPFTPELRLSFAFVISLFGSNYELKQKCIVYIESCCRTFFQIHKF</sequence>
<dbReference type="PANTHER" id="PTHR23267">
    <property type="entry name" value="IMMUNOGLOBULIN LIGHT CHAIN"/>
    <property type="match status" value="1"/>
</dbReference>
<name>A0A8C6AUK4_MONMO</name>
<dbReference type="InterPro" id="IPR003599">
    <property type="entry name" value="Ig_sub"/>
</dbReference>
<evidence type="ECO:0000259" key="3">
    <source>
        <dbReference type="SMART" id="SM00409"/>
    </source>
</evidence>
<dbReference type="SMART" id="SM00406">
    <property type="entry name" value="IGv"/>
    <property type="match status" value="1"/>
</dbReference>
<dbReference type="SUPFAM" id="SSF48726">
    <property type="entry name" value="Immunoglobulin"/>
    <property type="match status" value="1"/>
</dbReference>
<dbReference type="InterPro" id="IPR036179">
    <property type="entry name" value="Ig-like_dom_sf"/>
</dbReference>
<evidence type="ECO:0000313" key="5">
    <source>
        <dbReference type="Proteomes" id="UP000694561"/>
    </source>
</evidence>
<evidence type="ECO:0000256" key="1">
    <source>
        <dbReference type="SAM" id="MobiDB-lite"/>
    </source>
</evidence>
<protein>
    <recommendedName>
        <fullName evidence="6">Ig-like domain-containing protein</fullName>
    </recommendedName>
</protein>
<feature type="domain" description="Immunoglobulin" evidence="3">
    <location>
        <begin position="79"/>
        <end position="185"/>
    </location>
</feature>
<dbReference type="Pfam" id="PF07686">
    <property type="entry name" value="V-set"/>
    <property type="match status" value="1"/>
</dbReference>
<accession>A0A8C6AUK4</accession>
<evidence type="ECO:0008006" key="6">
    <source>
        <dbReference type="Google" id="ProtNLM"/>
    </source>
</evidence>
<dbReference type="InterPro" id="IPR050150">
    <property type="entry name" value="IgV_Light_Chain"/>
</dbReference>
<feature type="domain" description="Immunoglobulin V-set" evidence="2">
    <location>
        <begin position="89"/>
        <end position="158"/>
    </location>
</feature>
<organism evidence="4 5">
    <name type="scientific">Monodon monoceros</name>
    <name type="common">Narwhal</name>
    <name type="synonym">Ceratodon monodon</name>
    <dbReference type="NCBI Taxonomy" id="40151"/>
    <lineage>
        <taxon>Eukaryota</taxon>
        <taxon>Metazoa</taxon>
        <taxon>Chordata</taxon>
        <taxon>Craniata</taxon>
        <taxon>Vertebrata</taxon>
        <taxon>Euteleostomi</taxon>
        <taxon>Mammalia</taxon>
        <taxon>Eutheria</taxon>
        <taxon>Laurasiatheria</taxon>
        <taxon>Artiodactyla</taxon>
        <taxon>Whippomorpha</taxon>
        <taxon>Cetacea</taxon>
        <taxon>Odontoceti</taxon>
        <taxon>Monodontidae</taxon>
        <taxon>Monodon</taxon>
    </lineage>
</organism>
<proteinExistence type="predicted"/>
<reference evidence="4" key="2">
    <citation type="submission" date="2025-09" db="UniProtKB">
        <authorList>
            <consortium name="Ensembl"/>
        </authorList>
    </citation>
    <scope>IDENTIFICATION</scope>
</reference>
<keyword evidence="5" id="KW-1185">Reference proteome</keyword>
<dbReference type="Gene3D" id="2.60.40.10">
    <property type="entry name" value="Immunoglobulins"/>
    <property type="match status" value="1"/>
</dbReference>
<dbReference type="InterPro" id="IPR013106">
    <property type="entry name" value="Ig_V-set"/>
</dbReference>
<dbReference type="Proteomes" id="UP000694561">
    <property type="component" value="Unplaced"/>
</dbReference>